<reference evidence="1" key="1">
    <citation type="submission" date="2019-08" db="EMBL/GenBank/DDBJ databases">
        <authorList>
            <person name="Kucharzyk K."/>
            <person name="Murdoch R.W."/>
            <person name="Higgins S."/>
            <person name="Loffler F."/>
        </authorList>
    </citation>
    <scope>NUCLEOTIDE SEQUENCE</scope>
</reference>
<sequence>MEHHQSIFIICIRDSDCFGIQFVEEPFFHFQVFIEGFMVIQMIVGNIGETCDFEMQPFNSVLVDSMRGNFHKGVFTTGFHRLA</sequence>
<comment type="caution">
    <text evidence="1">The sequence shown here is derived from an EMBL/GenBank/DDBJ whole genome shotgun (WGS) entry which is preliminary data.</text>
</comment>
<protein>
    <submittedName>
        <fullName evidence="1">Uncharacterized protein</fullName>
    </submittedName>
</protein>
<gene>
    <name evidence="1" type="ORF">SDC9_124009</name>
</gene>
<accession>A0A645CJ82</accession>
<organism evidence="1">
    <name type="scientific">bioreactor metagenome</name>
    <dbReference type="NCBI Taxonomy" id="1076179"/>
    <lineage>
        <taxon>unclassified sequences</taxon>
        <taxon>metagenomes</taxon>
        <taxon>ecological metagenomes</taxon>
    </lineage>
</organism>
<proteinExistence type="predicted"/>
<dbReference type="AlphaFoldDB" id="A0A645CJ82"/>
<dbReference type="EMBL" id="VSSQ01027652">
    <property type="protein sequence ID" value="MPM77010.1"/>
    <property type="molecule type" value="Genomic_DNA"/>
</dbReference>
<evidence type="ECO:0000313" key="1">
    <source>
        <dbReference type="EMBL" id="MPM77010.1"/>
    </source>
</evidence>
<name>A0A645CJ82_9ZZZZ</name>